<evidence type="ECO:0000313" key="14">
    <source>
        <dbReference type="EMBL" id="MDZ5660842.1"/>
    </source>
</evidence>
<keyword evidence="7" id="KW-0378">Hydrolase</keyword>
<dbReference type="PANTHER" id="PTHR43221">
    <property type="entry name" value="PROTEASE HTPX"/>
    <property type="match status" value="1"/>
</dbReference>
<name>A0ABU5K7F0_9ACTN</name>
<evidence type="ECO:0000256" key="3">
    <source>
        <dbReference type="ARBA" id="ARBA00022475"/>
    </source>
</evidence>
<keyword evidence="9 12" id="KW-1133">Transmembrane helix</keyword>
<keyword evidence="5 12" id="KW-0812">Transmembrane</keyword>
<evidence type="ECO:0000313" key="15">
    <source>
        <dbReference type="Proteomes" id="UP001291999"/>
    </source>
</evidence>
<dbReference type="InterPro" id="IPR001915">
    <property type="entry name" value="Peptidase_M48"/>
</dbReference>
<sequence length="629" mass="67602">MLARLRTAVAVAMLVGIFVLAAGVLGGLVVALVWVLRNAPAGAAGLGFILSSVGFVLVVALLRVFRQATPDAPGGVALSPEREPALWSLVRQAAEAVATRPPDEIRLVADANAAVSEDSRWLGLVPGTRILYVGVPLLQTLTRSQLVFVLGHEMGHYSERHTALSGVTRRGLVALVEVVDGFGPRRPLGRLFGAYLALYARVVRAVARGQELDADRWAAALAGPEASVSALRAIVGTAASWDRFVQDHATVGNSVGMVPRGVFAGYAQFLSVPAHRDVDVDRMIAEERRSPLDTHPPTARRVQRIEKQAHELQTAVVVPDGDEPALRVLTDPVGAISEVEAHIARESSLTPVAWEGAVEVGGRRRNEERAVRVMSLVDSLTPEVADLSLVVHLATHGRRRELAERLAGHELDDPQALDVLRSVLELLVRCALVGAGHATYVHRWDRPDVVVDEAGTEVDVAGLVEAVPGNPAGGEWLLEVLRAEGISRTWNPAVSSRVQGPAGPEVLAVLVTKQNWRYAHPVLYVTDAGLAIRTLGYREYHSIPPISPQKTPAQLLEHSTRVDGLRLLVDPATELVPWDEVEHVTYVDGARPRLTVRRSGRTTSYSAVGVAGDVVQAFGTFVYGRISLG</sequence>
<comment type="cofactor">
    <cofactor evidence="1">
        <name>Zn(2+)</name>
        <dbReference type="ChEBI" id="CHEBI:29105"/>
    </cofactor>
</comment>
<evidence type="ECO:0000259" key="13">
    <source>
        <dbReference type="Pfam" id="PF01435"/>
    </source>
</evidence>
<evidence type="ECO:0000256" key="6">
    <source>
        <dbReference type="ARBA" id="ARBA00022723"/>
    </source>
</evidence>
<keyword evidence="4" id="KW-0645">Protease</keyword>
<dbReference type="EMBL" id="JAXQPW010000001">
    <property type="protein sequence ID" value="MDZ5660842.1"/>
    <property type="molecule type" value="Genomic_DNA"/>
</dbReference>
<dbReference type="InterPro" id="IPR050083">
    <property type="entry name" value="HtpX_protease"/>
</dbReference>
<accession>A0ABU5K7F0</accession>
<evidence type="ECO:0000256" key="8">
    <source>
        <dbReference type="ARBA" id="ARBA00022833"/>
    </source>
</evidence>
<keyword evidence="10" id="KW-0482">Metalloprotease</keyword>
<evidence type="ECO:0000256" key="12">
    <source>
        <dbReference type="SAM" id="Phobius"/>
    </source>
</evidence>
<gene>
    <name evidence="14" type="ORF">SFC79_03610</name>
</gene>
<dbReference type="CDD" id="cd07328">
    <property type="entry name" value="M48_Ste24p_like"/>
    <property type="match status" value="1"/>
</dbReference>
<evidence type="ECO:0000256" key="9">
    <source>
        <dbReference type="ARBA" id="ARBA00022989"/>
    </source>
</evidence>
<evidence type="ECO:0000256" key="2">
    <source>
        <dbReference type="ARBA" id="ARBA00004651"/>
    </source>
</evidence>
<reference evidence="14 15" key="1">
    <citation type="submission" date="2023-11" db="EMBL/GenBank/DDBJ databases">
        <title>Novel species in genus Nocardioides.</title>
        <authorList>
            <person name="Zhou H."/>
        </authorList>
    </citation>
    <scope>NUCLEOTIDE SEQUENCE [LARGE SCALE GENOMIC DNA]</scope>
    <source>
        <strain evidence="14 15">S-58</strain>
    </source>
</reference>
<evidence type="ECO:0000256" key="5">
    <source>
        <dbReference type="ARBA" id="ARBA00022692"/>
    </source>
</evidence>
<dbReference type="PANTHER" id="PTHR43221:SF1">
    <property type="entry name" value="PROTEASE HTPX"/>
    <property type="match status" value="1"/>
</dbReference>
<dbReference type="Pfam" id="PF01435">
    <property type="entry name" value="Peptidase_M48"/>
    <property type="match status" value="1"/>
</dbReference>
<feature type="transmembrane region" description="Helical" evidence="12">
    <location>
        <begin position="41"/>
        <end position="62"/>
    </location>
</feature>
<dbReference type="Gene3D" id="3.30.2010.10">
    <property type="entry name" value="Metalloproteases ('zincins'), catalytic domain"/>
    <property type="match status" value="1"/>
</dbReference>
<evidence type="ECO:0000256" key="7">
    <source>
        <dbReference type="ARBA" id="ARBA00022801"/>
    </source>
</evidence>
<feature type="transmembrane region" description="Helical" evidence="12">
    <location>
        <begin position="7"/>
        <end position="35"/>
    </location>
</feature>
<evidence type="ECO:0000256" key="4">
    <source>
        <dbReference type="ARBA" id="ARBA00022670"/>
    </source>
</evidence>
<keyword evidence="11 12" id="KW-0472">Membrane</keyword>
<organism evidence="14 15">
    <name type="scientific">Nocardioides renjunii</name>
    <dbReference type="NCBI Taxonomy" id="3095075"/>
    <lineage>
        <taxon>Bacteria</taxon>
        <taxon>Bacillati</taxon>
        <taxon>Actinomycetota</taxon>
        <taxon>Actinomycetes</taxon>
        <taxon>Propionibacteriales</taxon>
        <taxon>Nocardioidaceae</taxon>
        <taxon>Nocardioides</taxon>
    </lineage>
</organism>
<keyword evidence="6" id="KW-0479">Metal-binding</keyword>
<protein>
    <submittedName>
        <fullName evidence="14">M48 family metallopeptidase</fullName>
    </submittedName>
</protein>
<proteinExistence type="predicted"/>
<keyword evidence="15" id="KW-1185">Reference proteome</keyword>
<keyword evidence="3" id="KW-1003">Cell membrane</keyword>
<evidence type="ECO:0000256" key="11">
    <source>
        <dbReference type="ARBA" id="ARBA00023136"/>
    </source>
</evidence>
<keyword evidence="8" id="KW-0862">Zinc</keyword>
<evidence type="ECO:0000256" key="10">
    <source>
        <dbReference type="ARBA" id="ARBA00023049"/>
    </source>
</evidence>
<comment type="subcellular location">
    <subcellularLocation>
        <location evidence="2">Cell membrane</location>
        <topology evidence="2">Multi-pass membrane protein</topology>
    </subcellularLocation>
</comment>
<feature type="domain" description="Peptidase M48" evidence="13">
    <location>
        <begin position="121"/>
        <end position="307"/>
    </location>
</feature>
<evidence type="ECO:0000256" key="1">
    <source>
        <dbReference type="ARBA" id="ARBA00001947"/>
    </source>
</evidence>
<comment type="caution">
    <text evidence="14">The sequence shown here is derived from an EMBL/GenBank/DDBJ whole genome shotgun (WGS) entry which is preliminary data.</text>
</comment>
<dbReference type="Proteomes" id="UP001291999">
    <property type="component" value="Unassembled WGS sequence"/>
</dbReference>
<dbReference type="RefSeq" id="WP_322423251.1">
    <property type="nucleotide sequence ID" value="NZ_JAXQPW010000001.1"/>
</dbReference>